<accession>A0A1D1VAU4</accession>
<dbReference type="AlphaFoldDB" id="A0A1D1VAU4"/>
<feature type="chain" id="PRO_5008898206" description="Sema domain-containing protein" evidence="1">
    <location>
        <begin position="23"/>
        <end position="358"/>
    </location>
</feature>
<evidence type="ECO:0000313" key="3">
    <source>
        <dbReference type="Proteomes" id="UP000186922"/>
    </source>
</evidence>
<feature type="signal peptide" evidence="1">
    <location>
        <begin position="1"/>
        <end position="22"/>
    </location>
</feature>
<keyword evidence="1" id="KW-0732">Signal</keyword>
<comment type="caution">
    <text evidence="2">The sequence shown here is derived from an EMBL/GenBank/DDBJ whole genome shotgun (WGS) entry which is preliminary data.</text>
</comment>
<evidence type="ECO:0000313" key="2">
    <source>
        <dbReference type="EMBL" id="GAU97202.1"/>
    </source>
</evidence>
<evidence type="ECO:0008006" key="4">
    <source>
        <dbReference type="Google" id="ProtNLM"/>
    </source>
</evidence>
<sequence length="358" mass="39564">MRSTLISPWLALIFARVVRTTASTLSTRVHVENLGDFYTFPTYLPTQPPVHVFQFPNSAVSSVVVGNQVIGFDQYGILVSNRILPYPEGATADYRIVAVDSHTSDLLYSNTESTFVAVAREYLNGSGSAISVFTVLEQDTYSLFSQILTKSSVRAIQLYTDYDGNLLVAAAQKTADCTEDWESECGLSLVYKIDGFSGEADIFDAFQTGNATNVKVVTDDNANTISLLYSTCATMHNGWQTCRILNQLQPSGSHSLNSIRELGCDLTMGQFFSVKGQSYYLGPKPSCDGSQITLWNTQLSFVNVLNTFTDMAERWFVVNTNRTFCDTSLVLTAVGKVSFIKELLIRTWRNQTSVISTD</sequence>
<dbReference type="OrthoDB" id="10212498at2759"/>
<name>A0A1D1VAU4_RAMVA</name>
<organism evidence="2 3">
    <name type="scientific">Ramazzottius varieornatus</name>
    <name type="common">Water bear</name>
    <name type="synonym">Tardigrade</name>
    <dbReference type="NCBI Taxonomy" id="947166"/>
    <lineage>
        <taxon>Eukaryota</taxon>
        <taxon>Metazoa</taxon>
        <taxon>Ecdysozoa</taxon>
        <taxon>Tardigrada</taxon>
        <taxon>Eutardigrada</taxon>
        <taxon>Parachela</taxon>
        <taxon>Hypsibioidea</taxon>
        <taxon>Ramazzottiidae</taxon>
        <taxon>Ramazzottius</taxon>
    </lineage>
</organism>
<dbReference type="Proteomes" id="UP000186922">
    <property type="component" value="Unassembled WGS sequence"/>
</dbReference>
<proteinExistence type="predicted"/>
<dbReference type="EMBL" id="BDGG01000004">
    <property type="protein sequence ID" value="GAU97202.1"/>
    <property type="molecule type" value="Genomic_DNA"/>
</dbReference>
<protein>
    <recommendedName>
        <fullName evidence="4">Sema domain-containing protein</fullName>
    </recommendedName>
</protein>
<reference evidence="2 3" key="1">
    <citation type="journal article" date="2016" name="Nat. Commun.">
        <title>Extremotolerant tardigrade genome and improved radiotolerance of human cultured cells by tardigrade-unique protein.</title>
        <authorList>
            <person name="Hashimoto T."/>
            <person name="Horikawa D.D."/>
            <person name="Saito Y."/>
            <person name="Kuwahara H."/>
            <person name="Kozuka-Hata H."/>
            <person name="Shin-I T."/>
            <person name="Minakuchi Y."/>
            <person name="Ohishi K."/>
            <person name="Motoyama A."/>
            <person name="Aizu T."/>
            <person name="Enomoto A."/>
            <person name="Kondo K."/>
            <person name="Tanaka S."/>
            <person name="Hara Y."/>
            <person name="Koshikawa S."/>
            <person name="Sagara H."/>
            <person name="Miura T."/>
            <person name="Yokobori S."/>
            <person name="Miyagawa K."/>
            <person name="Suzuki Y."/>
            <person name="Kubo T."/>
            <person name="Oyama M."/>
            <person name="Kohara Y."/>
            <person name="Fujiyama A."/>
            <person name="Arakawa K."/>
            <person name="Katayama T."/>
            <person name="Toyoda A."/>
            <person name="Kunieda T."/>
        </authorList>
    </citation>
    <scope>NUCLEOTIDE SEQUENCE [LARGE SCALE GENOMIC DNA]</scope>
    <source>
        <strain evidence="2 3">YOKOZUNA-1</strain>
    </source>
</reference>
<evidence type="ECO:0000256" key="1">
    <source>
        <dbReference type="SAM" id="SignalP"/>
    </source>
</evidence>
<gene>
    <name evidence="2" type="primary">RvY_08542</name>
    <name evidence="2" type="synonym">RvY_08542.1</name>
    <name evidence="2" type="ORF">RvY_08542-1</name>
</gene>
<keyword evidence="3" id="KW-1185">Reference proteome</keyword>